<name>A0A0F3RQR6_9LACO</name>
<reference evidence="1 2" key="1">
    <citation type="submission" date="2015-03" db="EMBL/GenBank/DDBJ databases">
        <authorList>
            <person name="Zheng J."/>
            <person name="Ganezle M."/>
        </authorList>
    </citation>
    <scope>NUCLEOTIDE SEQUENCE [LARGE SCALE GENOMIC DNA]</scope>
    <source>
        <strain evidence="1 2">LP38</strain>
    </source>
</reference>
<accession>A0A0F3RQR6</accession>
<dbReference type="AlphaFoldDB" id="A0A0F3RQR6"/>
<dbReference type="PATRIC" id="fig|216463.3.peg.1299"/>
<evidence type="ECO:0000313" key="2">
    <source>
        <dbReference type="Proteomes" id="UP000033491"/>
    </source>
</evidence>
<dbReference type="RefSeq" id="WP_045807978.1">
    <property type="nucleotide sequence ID" value="NZ_JZCR01000021.1"/>
</dbReference>
<gene>
    <name evidence="1" type="ORF">VC81_10210</name>
</gene>
<comment type="caution">
    <text evidence="1">The sequence shown here is derived from an EMBL/GenBank/DDBJ whole genome shotgun (WGS) entry which is preliminary data.</text>
</comment>
<dbReference type="InterPro" id="IPR015955">
    <property type="entry name" value="Lactate_DH/Glyco_Ohase_4_C"/>
</dbReference>
<protein>
    <submittedName>
        <fullName evidence="1">Lactate dehydrogenase</fullName>
    </submittedName>
</protein>
<dbReference type="Gene3D" id="3.90.110.10">
    <property type="entry name" value="Lactate dehydrogenase/glycoside hydrolase, family 4, C-terminal"/>
    <property type="match status" value="1"/>
</dbReference>
<organism evidence="1 2">
    <name type="scientific">Levilactobacillus spicheri</name>
    <dbReference type="NCBI Taxonomy" id="216463"/>
    <lineage>
        <taxon>Bacteria</taxon>
        <taxon>Bacillati</taxon>
        <taxon>Bacillota</taxon>
        <taxon>Bacilli</taxon>
        <taxon>Lactobacillales</taxon>
        <taxon>Lactobacillaceae</taxon>
        <taxon>Levilactobacillus</taxon>
    </lineage>
</organism>
<dbReference type="Proteomes" id="UP000033491">
    <property type="component" value="Unassembled WGS sequence"/>
</dbReference>
<sequence>MNPKIMIRGGFQQVQALVQQLLIADLAVECVVVPQTPEEAPGYQAIVTASALCRQLTVRIGTTADYRTATWLVLVDADDPLPLPDQVTALRRLTSQILESGFQGQMIFAGQHDAILTTFAWKFSGAALNKLWGLGTYPLNQLLTHRLAERLGVGVDMIQTTVVGQALAPVVAWSRTYVGPTPILMYLANADAKFGADDLGKMASWLQRESQASQATLRRMALIRLLARLLVQQAPIISVSHLQGDQPALAMATPVLMTPQGTQPITKLALSEDEQRAYGEQVTALQNTMTQLEEHRMEGKG</sequence>
<dbReference type="SUPFAM" id="SSF56327">
    <property type="entry name" value="LDH C-terminal domain-like"/>
    <property type="match status" value="1"/>
</dbReference>
<dbReference type="STRING" id="216463.VC81_10210"/>
<dbReference type="GO" id="GO:0016616">
    <property type="term" value="F:oxidoreductase activity, acting on the CH-OH group of donors, NAD or NADP as acceptor"/>
    <property type="evidence" value="ECO:0007669"/>
    <property type="project" value="InterPro"/>
</dbReference>
<dbReference type="OrthoDB" id="2318352at2"/>
<proteinExistence type="predicted"/>
<dbReference type="EMBL" id="JZCR01000021">
    <property type="protein sequence ID" value="KJW12255.1"/>
    <property type="molecule type" value="Genomic_DNA"/>
</dbReference>
<evidence type="ECO:0000313" key="1">
    <source>
        <dbReference type="EMBL" id="KJW12255.1"/>
    </source>
</evidence>